<protein>
    <submittedName>
        <fullName evidence="1">Uncharacterized protein</fullName>
    </submittedName>
</protein>
<evidence type="ECO:0000313" key="2">
    <source>
        <dbReference type="Proteomes" id="UP000299102"/>
    </source>
</evidence>
<dbReference type="AlphaFoldDB" id="A0A4C1WTC8"/>
<dbReference type="Proteomes" id="UP000299102">
    <property type="component" value="Unassembled WGS sequence"/>
</dbReference>
<sequence length="97" mass="10959">MNTTDKANSLIRLITSEQRGEVNKQNKFIVASVKQETRPISMADRKGCIKGFLRERQVMIAIILLEGTDDADTFDTPPCCRVFIDSLPCKAQTKIWV</sequence>
<gene>
    <name evidence="1" type="ORF">EVAR_41191_1</name>
</gene>
<keyword evidence="2" id="KW-1185">Reference proteome</keyword>
<dbReference type="EMBL" id="BGZK01000622">
    <property type="protein sequence ID" value="GBP53354.1"/>
    <property type="molecule type" value="Genomic_DNA"/>
</dbReference>
<reference evidence="1 2" key="1">
    <citation type="journal article" date="2019" name="Commun. Biol.">
        <title>The bagworm genome reveals a unique fibroin gene that provides high tensile strength.</title>
        <authorList>
            <person name="Kono N."/>
            <person name="Nakamura H."/>
            <person name="Ohtoshi R."/>
            <person name="Tomita M."/>
            <person name="Numata K."/>
            <person name="Arakawa K."/>
        </authorList>
    </citation>
    <scope>NUCLEOTIDE SEQUENCE [LARGE SCALE GENOMIC DNA]</scope>
</reference>
<organism evidence="1 2">
    <name type="scientific">Eumeta variegata</name>
    <name type="common">Bagworm moth</name>
    <name type="synonym">Eumeta japonica</name>
    <dbReference type="NCBI Taxonomy" id="151549"/>
    <lineage>
        <taxon>Eukaryota</taxon>
        <taxon>Metazoa</taxon>
        <taxon>Ecdysozoa</taxon>
        <taxon>Arthropoda</taxon>
        <taxon>Hexapoda</taxon>
        <taxon>Insecta</taxon>
        <taxon>Pterygota</taxon>
        <taxon>Neoptera</taxon>
        <taxon>Endopterygota</taxon>
        <taxon>Lepidoptera</taxon>
        <taxon>Glossata</taxon>
        <taxon>Ditrysia</taxon>
        <taxon>Tineoidea</taxon>
        <taxon>Psychidae</taxon>
        <taxon>Oiketicinae</taxon>
        <taxon>Eumeta</taxon>
    </lineage>
</organism>
<comment type="caution">
    <text evidence="1">The sequence shown here is derived from an EMBL/GenBank/DDBJ whole genome shotgun (WGS) entry which is preliminary data.</text>
</comment>
<evidence type="ECO:0000313" key="1">
    <source>
        <dbReference type="EMBL" id="GBP53354.1"/>
    </source>
</evidence>
<proteinExistence type="predicted"/>
<name>A0A4C1WTC8_EUMVA</name>
<accession>A0A4C1WTC8</accession>